<accession>A0AAV1NB08</accession>
<evidence type="ECO:0000313" key="3">
    <source>
        <dbReference type="Proteomes" id="UP001314229"/>
    </source>
</evidence>
<dbReference type="EMBL" id="CAWUFR010000025">
    <property type="protein sequence ID" value="CAK6956580.1"/>
    <property type="molecule type" value="Genomic_DNA"/>
</dbReference>
<dbReference type="PANTHER" id="PTHR14550:SF2">
    <property type="entry name" value="TRANSMEMBRANE PROTEIN 109"/>
    <property type="match status" value="1"/>
</dbReference>
<keyword evidence="1" id="KW-0472">Membrane</keyword>
<comment type="caution">
    <text evidence="2">The sequence shown here is derived from an EMBL/GenBank/DDBJ whole genome shotgun (WGS) entry which is preliminary data.</text>
</comment>
<dbReference type="Pfam" id="PF14965">
    <property type="entry name" value="BRI3BP"/>
    <property type="match status" value="1"/>
</dbReference>
<dbReference type="GO" id="GO:0042771">
    <property type="term" value="P:intrinsic apoptotic signaling pathway in response to DNA damage by p53 class mediator"/>
    <property type="evidence" value="ECO:0007669"/>
    <property type="project" value="TreeGrafter"/>
</dbReference>
<name>A0AAV1NB08_SCOSC</name>
<dbReference type="Proteomes" id="UP001314229">
    <property type="component" value="Unassembled WGS sequence"/>
</dbReference>
<dbReference type="PANTHER" id="PTHR14550">
    <property type="entry name" value="TRANSMEMBRANE PROTEIN 109"/>
    <property type="match status" value="1"/>
</dbReference>
<feature type="transmembrane region" description="Helical" evidence="1">
    <location>
        <begin position="12"/>
        <end position="32"/>
    </location>
</feature>
<feature type="transmembrane region" description="Helical" evidence="1">
    <location>
        <begin position="154"/>
        <end position="171"/>
    </location>
</feature>
<feature type="transmembrane region" description="Helical" evidence="1">
    <location>
        <begin position="183"/>
        <end position="201"/>
    </location>
</feature>
<keyword evidence="1" id="KW-1133">Transmembrane helix</keyword>
<proteinExistence type="predicted"/>
<reference evidence="2 3" key="1">
    <citation type="submission" date="2024-01" db="EMBL/GenBank/DDBJ databases">
        <authorList>
            <person name="Alioto T."/>
            <person name="Alioto T."/>
            <person name="Gomez Garrido J."/>
        </authorList>
    </citation>
    <scope>NUCLEOTIDE SEQUENCE [LARGE SCALE GENOMIC DNA]</scope>
</reference>
<keyword evidence="1 2" id="KW-0812">Transmembrane</keyword>
<sequence>MTFCAPGSGRPGCVMALFFLTTCVMVFGMVGAEKAEPTRGSPPAFTLLTLITGTCQEIQKYVESVVGTGVLRSAVEFLEMVIRFLAEGAASGLNVIAVYVTEILRVTGFDAALTLPRFTPEGVTAVAQWGLLVLIGYWVLTIVLRLLIGLMRRVFWMLKTVLALWLFGLMVTDKNASTETTAVRLAGLVLGCVLLTLLTSSSEKSSAVEHRLNSLEGRVKAVEKRKGE</sequence>
<dbReference type="AlphaFoldDB" id="A0AAV1NB08"/>
<evidence type="ECO:0000256" key="1">
    <source>
        <dbReference type="SAM" id="Phobius"/>
    </source>
</evidence>
<evidence type="ECO:0000313" key="2">
    <source>
        <dbReference type="EMBL" id="CAK6956580.1"/>
    </source>
</evidence>
<protein>
    <submittedName>
        <fullName evidence="2">Transmembrane protein 109-like</fullName>
    </submittedName>
</protein>
<gene>
    <name evidence="2" type="ORF">FSCOSCO3_A033198</name>
</gene>
<organism evidence="2 3">
    <name type="scientific">Scomber scombrus</name>
    <name type="common">Atlantic mackerel</name>
    <name type="synonym">Scomber vernalis</name>
    <dbReference type="NCBI Taxonomy" id="13677"/>
    <lineage>
        <taxon>Eukaryota</taxon>
        <taxon>Metazoa</taxon>
        <taxon>Chordata</taxon>
        <taxon>Craniata</taxon>
        <taxon>Vertebrata</taxon>
        <taxon>Euteleostomi</taxon>
        <taxon>Actinopterygii</taxon>
        <taxon>Neopterygii</taxon>
        <taxon>Teleostei</taxon>
        <taxon>Neoteleostei</taxon>
        <taxon>Acanthomorphata</taxon>
        <taxon>Pelagiaria</taxon>
        <taxon>Scombriformes</taxon>
        <taxon>Scombridae</taxon>
        <taxon>Scomber</taxon>
    </lineage>
</organism>
<dbReference type="InterPro" id="IPR039492">
    <property type="entry name" value="TMEM109"/>
</dbReference>
<feature type="transmembrane region" description="Helical" evidence="1">
    <location>
        <begin position="126"/>
        <end position="147"/>
    </location>
</feature>
<keyword evidence="3" id="KW-1185">Reference proteome</keyword>
<dbReference type="GO" id="GO:0071480">
    <property type="term" value="P:cellular response to gamma radiation"/>
    <property type="evidence" value="ECO:0007669"/>
    <property type="project" value="InterPro"/>
</dbReference>